<dbReference type="SUPFAM" id="SSF55729">
    <property type="entry name" value="Acyl-CoA N-acyltransferases (Nat)"/>
    <property type="match status" value="1"/>
</dbReference>
<dbReference type="Pfam" id="PF00583">
    <property type="entry name" value="Acetyltransf_1"/>
    <property type="match status" value="1"/>
</dbReference>
<keyword evidence="4" id="KW-1185">Reference proteome</keyword>
<dbReference type="InterPro" id="IPR016181">
    <property type="entry name" value="Acyl_CoA_acyltransferase"/>
</dbReference>
<dbReference type="GO" id="GO:0016747">
    <property type="term" value="F:acyltransferase activity, transferring groups other than amino-acyl groups"/>
    <property type="evidence" value="ECO:0007669"/>
    <property type="project" value="InterPro"/>
</dbReference>
<dbReference type="CDD" id="cd04301">
    <property type="entry name" value="NAT_SF"/>
    <property type="match status" value="1"/>
</dbReference>
<name>A0A3N1GYV4_9PSEU</name>
<feature type="domain" description="N-acetyltransferase" evidence="2">
    <location>
        <begin position="1"/>
        <end position="130"/>
    </location>
</feature>
<dbReference type="AlphaFoldDB" id="A0A3N1GYV4"/>
<evidence type="ECO:0000259" key="2">
    <source>
        <dbReference type="PROSITE" id="PS51186"/>
    </source>
</evidence>
<dbReference type="Gene3D" id="3.40.630.30">
    <property type="match status" value="1"/>
</dbReference>
<proteinExistence type="predicted"/>
<evidence type="ECO:0000313" key="3">
    <source>
        <dbReference type="EMBL" id="ROP35513.1"/>
    </source>
</evidence>
<feature type="region of interest" description="Disordered" evidence="1">
    <location>
        <begin position="1"/>
        <end position="36"/>
    </location>
</feature>
<dbReference type="InterPro" id="IPR000182">
    <property type="entry name" value="GNAT_dom"/>
</dbReference>
<dbReference type="EMBL" id="RJKM01000001">
    <property type="protein sequence ID" value="ROP35513.1"/>
    <property type="molecule type" value="Genomic_DNA"/>
</dbReference>
<dbReference type="Proteomes" id="UP000268727">
    <property type="component" value="Unassembled WGS sequence"/>
</dbReference>
<dbReference type="OrthoDB" id="4549080at2"/>
<evidence type="ECO:0000313" key="4">
    <source>
        <dbReference type="Proteomes" id="UP000268727"/>
    </source>
</evidence>
<dbReference type="PROSITE" id="PS51186">
    <property type="entry name" value="GNAT"/>
    <property type="match status" value="1"/>
</dbReference>
<feature type="compositionally biased region" description="Basic residues" evidence="1">
    <location>
        <begin position="18"/>
        <end position="32"/>
    </location>
</feature>
<sequence length="130" mass="14063">MPDGGRPGPVAGGSTSRRPVRAGRDRGRRGRRTTQVSGHRLGWVTARDDDALIGFVNVAWEGVIHAFVLDPLVTATARRQGVGRRLVATAVDGARAAGCAWLHVDFDDHLEQFYFDGCGFRPTRAGLIAR</sequence>
<gene>
    <name evidence="3" type="ORF">EDD40_0743</name>
</gene>
<accession>A0A3N1GYV4</accession>
<comment type="caution">
    <text evidence="3">The sequence shown here is derived from an EMBL/GenBank/DDBJ whole genome shotgun (WGS) entry which is preliminary data.</text>
</comment>
<feature type="compositionally biased region" description="Gly residues" evidence="1">
    <location>
        <begin position="1"/>
        <end position="11"/>
    </location>
</feature>
<keyword evidence="3" id="KW-0808">Transferase</keyword>
<reference evidence="3 4" key="1">
    <citation type="submission" date="2018-11" db="EMBL/GenBank/DDBJ databases">
        <title>Sequencing the genomes of 1000 actinobacteria strains.</title>
        <authorList>
            <person name="Klenk H.-P."/>
        </authorList>
    </citation>
    <scope>NUCLEOTIDE SEQUENCE [LARGE SCALE GENOMIC DNA]</scope>
    <source>
        <strain evidence="3 4">DSM 44231</strain>
    </source>
</reference>
<organism evidence="3 4">
    <name type="scientific">Saccharothrix texasensis</name>
    <dbReference type="NCBI Taxonomy" id="103734"/>
    <lineage>
        <taxon>Bacteria</taxon>
        <taxon>Bacillati</taxon>
        <taxon>Actinomycetota</taxon>
        <taxon>Actinomycetes</taxon>
        <taxon>Pseudonocardiales</taxon>
        <taxon>Pseudonocardiaceae</taxon>
        <taxon>Saccharothrix</taxon>
    </lineage>
</organism>
<protein>
    <submittedName>
        <fullName evidence="3">Acetyltransferase (GNAT) family protein</fullName>
    </submittedName>
</protein>
<evidence type="ECO:0000256" key="1">
    <source>
        <dbReference type="SAM" id="MobiDB-lite"/>
    </source>
</evidence>